<dbReference type="STRING" id="1029756.W911_16015"/>
<feature type="transmembrane region" description="Helical" evidence="1">
    <location>
        <begin position="6"/>
        <end position="26"/>
    </location>
</feature>
<dbReference type="KEGG" id="hni:W911_16015"/>
<dbReference type="PATRIC" id="fig|1029756.8.peg.3337"/>
<protein>
    <submittedName>
        <fullName evidence="2">Uncharacterized protein</fullName>
    </submittedName>
</protein>
<dbReference type="EMBL" id="CP006912">
    <property type="protein sequence ID" value="AHB49572.1"/>
    <property type="molecule type" value="Genomic_DNA"/>
</dbReference>
<evidence type="ECO:0000256" key="1">
    <source>
        <dbReference type="SAM" id="Phobius"/>
    </source>
</evidence>
<evidence type="ECO:0000313" key="3">
    <source>
        <dbReference type="Proteomes" id="UP000018542"/>
    </source>
</evidence>
<keyword evidence="1" id="KW-0472">Membrane</keyword>
<feature type="transmembrane region" description="Helical" evidence="1">
    <location>
        <begin position="93"/>
        <end position="112"/>
    </location>
</feature>
<keyword evidence="1" id="KW-0812">Transmembrane</keyword>
<feature type="transmembrane region" description="Helical" evidence="1">
    <location>
        <begin position="38"/>
        <end position="61"/>
    </location>
</feature>
<sequence>MFDNLFLLAVAALGWGLSLATYSYFAHRHGWPMGALQIDFPAVPVLFGLASAGIAVWFATSRGLDDGGGWVIVLFGVLLAVFWTGFLRVGSQISLFLAPIAAVLLVSGWLSAPLT</sequence>
<name>V5SGE3_9HYPH</name>
<evidence type="ECO:0000313" key="2">
    <source>
        <dbReference type="EMBL" id="AHB49572.1"/>
    </source>
</evidence>
<keyword evidence="3" id="KW-1185">Reference proteome</keyword>
<dbReference type="OrthoDB" id="7933130at2"/>
<gene>
    <name evidence="2" type="ORF">W911_16015</name>
</gene>
<dbReference type="RefSeq" id="WP_023788503.1">
    <property type="nucleotide sequence ID" value="NC_022997.1"/>
</dbReference>
<organism evidence="2 3">
    <name type="scientific">Hyphomicrobium nitrativorans NL23</name>
    <dbReference type="NCBI Taxonomy" id="1029756"/>
    <lineage>
        <taxon>Bacteria</taxon>
        <taxon>Pseudomonadati</taxon>
        <taxon>Pseudomonadota</taxon>
        <taxon>Alphaproteobacteria</taxon>
        <taxon>Hyphomicrobiales</taxon>
        <taxon>Hyphomicrobiaceae</taxon>
        <taxon>Hyphomicrobium</taxon>
    </lineage>
</organism>
<dbReference type="HOGENOM" id="CLU_142803_0_0_5"/>
<reference evidence="2 3" key="1">
    <citation type="journal article" date="2014" name="Genome Announc.">
        <title>Complete Genome Sequence of Hyphomicrobium nitrativorans Strain NL23, a Denitrifying Bacterium Isolated from Biofilm of a Methanol-Fed Denitrification System Treating Seawater at the Montreal Biodome.</title>
        <authorList>
            <person name="Martineau C."/>
            <person name="Villeneuve C."/>
            <person name="Mauffrey F."/>
            <person name="Villemur R."/>
        </authorList>
    </citation>
    <scope>NUCLEOTIDE SEQUENCE [LARGE SCALE GENOMIC DNA]</scope>
    <source>
        <strain evidence="2">NL23</strain>
    </source>
</reference>
<dbReference type="AlphaFoldDB" id="V5SGE3"/>
<accession>V5SGE3</accession>
<keyword evidence="1" id="KW-1133">Transmembrane helix</keyword>
<dbReference type="Proteomes" id="UP000018542">
    <property type="component" value="Chromosome"/>
</dbReference>
<feature type="transmembrane region" description="Helical" evidence="1">
    <location>
        <begin position="67"/>
        <end position="86"/>
    </location>
</feature>
<proteinExistence type="predicted"/>